<dbReference type="GO" id="GO:0006793">
    <property type="term" value="P:phosphorus metabolic process"/>
    <property type="evidence" value="ECO:0007669"/>
    <property type="project" value="UniProtKB-ARBA"/>
</dbReference>
<sequence>MKKGKEIPMEKSKQMDLFNNRKPHKYDPLYIIQDGEKVHLSASQIFDSDKYDQFLGVTYAVLSKFINQYITKFNDIKLVIGNDGSKNDNKVYQSFSSVNQNVFNSLKNVLRHRMTDLYQDLNDYAKKLLTAKNFELYTPLTAVIHSKFYLMNNSKTGDNRIVVGSANLSDRAFNPKIKQFENIIIENNSSLFNDYKVYFDQELLPNTQPYFPKELTSLTKKKLVKKDKNGNKQQIEDASVLTPEEVKQAEKAKYVEMANELKHKLSLGLIVPKDLNELKMMRQKLQAMDKMDKKNEDTKNITLKLETEMINPRTKVPKIKDSRSLKVAYKKNVHVEVAKDVGKNVAQRSAKLFSFPSQRVKNHSGLFIEQDNHKLIPFGATASVEQIRHDLNGIQDLMDDYNRFAVDSDNRYCSRIMEIILYAFESPFLYEVRQKAKPQIEGQDIPQFLFIGGQGGSGKSSLLRILIKLLGINNGSDPQLYSEIIPEGVTRKKSLTIKQIEAWINTGNVAPIIVDEVPSVFFKRPNYGNDLIVDETNRCNDTGLPFPVFIGTTNSSDYTLPGRSRRRSYYLENDKVFDTKYRQQSGLAYSKVLDELDSNLFDDFVVRFSNLLYQEPDNFWKKYNNQNTTSNGLYDFLRGARLIFEHYYKICGLPLPKYFPKQRYNDEQESGRDKWKKLYESHPDWFITNPDNHKNMFFDINRLNVNSGIRYGVKPSEVYRNDLSPKVVVGNKNSMQIEIKKEPFFEWIGINPNRLKGWWHRIFK</sequence>
<keyword evidence="3" id="KW-1185">Reference proteome</keyword>
<dbReference type="SUPFAM" id="SSF56024">
    <property type="entry name" value="Phospholipase D/nuclease"/>
    <property type="match status" value="1"/>
</dbReference>
<dbReference type="OrthoDB" id="2442802at2"/>
<dbReference type="Proteomes" id="UP000294321">
    <property type="component" value="Chromosome"/>
</dbReference>
<dbReference type="KEGG" id="lji:ELX58_03495"/>
<dbReference type="SUPFAM" id="SSF52540">
    <property type="entry name" value="P-loop containing nucleoside triphosphate hydrolases"/>
    <property type="match status" value="1"/>
</dbReference>
<evidence type="ECO:0000313" key="2">
    <source>
        <dbReference type="EMBL" id="QBP18217.1"/>
    </source>
</evidence>
<dbReference type="InterPro" id="IPR027417">
    <property type="entry name" value="P-loop_NTPase"/>
</dbReference>
<reference evidence="3" key="1">
    <citation type="submission" date="2018-12" db="EMBL/GenBank/DDBJ databases">
        <title>A new species of lactobacillus.</title>
        <authorList>
            <person name="Jian Y."/>
            <person name="Xin L."/>
            <person name="Hong Z.J."/>
            <person name="Ming L.Z."/>
            <person name="Hong X.Z."/>
        </authorList>
    </citation>
    <scope>NUCLEOTIDE SEQUENCE [LARGE SCALE GENOMIC DNA]</scope>
    <source>
        <strain evidence="3">HSLZ-75</strain>
    </source>
</reference>
<name>A0A4P6ZL09_9LACO</name>
<dbReference type="EMBL" id="CP034726">
    <property type="protein sequence ID" value="QBP18217.1"/>
    <property type="molecule type" value="Genomic_DNA"/>
</dbReference>
<feature type="domain" description="PLD phosphodiesterase" evidence="1">
    <location>
        <begin position="140"/>
        <end position="172"/>
    </location>
</feature>
<dbReference type="AlphaFoldDB" id="A0A4P6ZL09"/>
<evidence type="ECO:0000259" key="1">
    <source>
        <dbReference type="PROSITE" id="PS50035"/>
    </source>
</evidence>
<protein>
    <recommendedName>
        <fullName evidence="1">PLD phosphodiesterase domain-containing protein</fullName>
    </recommendedName>
</protein>
<proteinExistence type="predicted"/>
<dbReference type="Gene3D" id="3.30.870.10">
    <property type="entry name" value="Endonuclease Chain A"/>
    <property type="match status" value="1"/>
</dbReference>
<organism evidence="2 3">
    <name type="scientific">Acetilactobacillus jinshanensis</name>
    <dbReference type="NCBI Taxonomy" id="1720083"/>
    <lineage>
        <taxon>Bacteria</taxon>
        <taxon>Bacillati</taxon>
        <taxon>Bacillota</taxon>
        <taxon>Bacilli</taxon>
        <taxon>Lactobacillales</taxon>
        <taxon>Lactobacillaceae</taxon>
        <taxon>Acetilactobacillus</taxon>
    </lineage>
</organism>
<dbReference type="PROSITE" id="PS50035">
    <property type="entry name" value="PLD"/>
    <property type="match status" value="1"/>
</dbReference>
<gene>
    <name evidence="2" type="ORF">ELX58_03495</name>
</gene>
<accession>A0A4P6ZL09</accession>
<dbReference type="InterPro" id="IPR001736">
    <property type="entry name" value="PLipase_D/transphosphatidylase"/>
</dbReference>
<evidence type="ECO:0000313" key="3">
    <source>
        <dbReference type="Proteomes" id="UP000294321"/>
    </source>
</evidence>
<dbReference type="GO" id="GO:0003824">
    <property type="term" value="F:catalytic activity"/>
    <property type="evidence" value="ECO:0007669"/>
    <property type="project" value="InterPro"/>
</dbReference>